<sequence length="529" mass="58697">MPDDPAVVLKELLQKHASAPFLFVGSGFSRRYLAIEDWAGLLQRFCAPIRDFGYYSSKANGDLPTAASLMAIDYNEWWWTAPEAEASRKSAAGSVKGQSDALKVDIAAYMDRFSLEDARSSGFGPEIASFSDIAIDGIITTNWDSLLEELFPDYKVFVGQQELLFSNPQAIGEIYKIHGSSSDFSTLVLTAEDYAEFSAKNPYLAAKLVTIFVEHPIIFIGYSITDPHIRAIITSIAQCLTQDKIAAFQENLIFVQRAKEGEIPAIEKTTIQSGDFSVTMMVAKVADLGQVYAALTGTKRKIPARVLRFFKEQLYELVHASADVEKKIAVVDFEDIDSADAVEFVVGVGVAKHRQEFGQKAEERLAAKGYAGVGANELFEDCLADESKFHGPDLLGTAFPIYARTSKKFIPVFRYLKNVGITSDAELAASKYEGAKKIVQKLRGADYTYPSYRKRYLSGFANLNTQQIIEKSSSPNEAVIMIGFQPSGDLNMAVLRDFLRTNAKHPKGEPYLSQYRKLVCRFDLIQYGF</sequence>
<dbReference type="PIRSF" id="PIRSF014677">
    <property type="entry name" value="UCP014677"/>
    <property type="match status" value="1"/>
</dbReference>
<evidence type="ECO:0000313" key="1">
    <source>
        <dbReference type="EMBL" id="AZL58307.1"/>
    </source>
</evidence>
<organism evidence="1 2">
    <name type="scientific">Tabrizicola piscis</name>
    <dbReference type="NCBI Taxonomy" id="2494374"/>
    <lineage>
        <taxon>Bacteria</taxon>
        <taxon>Pseudomonadati</taxon>
        <taxon>Pseudomonadota</taxon>
        <taxon>Alphaproteobacteria</taxon>
        <taxon>Rhodobacterales</taxon>
        <taxon>Paracoccaceae</taxon>
        <taxon>Tabrizicola</taxon>
    </lineage>
</organism>
<dbReference type="Pfam" id="PF13289">
    <property type="entry name" value="SIR2_2"/>
    <property type="match status" value="1"/>
</dbReference>
<dbReference type="Proteomes" id="UP000282002">
    <property type="component" value="Chromosome"/>
</dbReference>
<dbReference type="KEGG" id="taw:EI545_05310"/>
<proteinExistence type="predicted"/>
<keyword evidence="2" id="KW-1185">Reference proteome</keyword>
<dbReference type="OrthoDB" id="7357874at2"/>
<dbReference type="InterPro" id="IPR011202">
    <property type="entry name" value="UCP014677"/>
</dbReference>
<dbReference type="AlphaFoldDB" id="A0A3S8U3Z2"/>
<protein>
    <submittedName>
        <fullName evidence="1">Uncharacterized protein</fullName>
    </submittedName>
</protein>
<reference evidence="1 2" key="1">
    <citation type="submission" date="2018-12" db="EMBL/GenBank/DDBJ databases">
        <title>Complete genome sequencing of Tabrizicola sp. K13M18.</title>
        <authorList>
            <person name="Bae J.-W."/>
        </authorList>
    </citation>
    <scope>NUCLEOTIDE SEQUENCE [LARGE SCALE GENOMIC DNA]</scope>
    <source>
        <strain evidence="1 2">K13M18</strain>
    </source>
</reference>
<accession>A0A3S8U3Z2</accession>
<gene>
    <name evidence="1" type="ORF">EI545_05310</name>
</gene>
<evidence type="ECO:0000313" key="2">
    <source>
        <dbReference type="Proteomes" id="UP000282002"/>
    </source>
</evidence>
<dbReference type="RefSeq" id="WP_125324508.1">
    <property type="nucleotide sequence ID" value="NZ_CP034328.1"/>
</dbReference>
<name>A0A3S8U3Z2_9RHOB</name>
<dbReference type="EMBL" id="CP034328">
    <property type="protein sequence ID" value="AZL58307.1"/>
    <property type="molecule type" value="Genomic_DNA"/>
</dbReference>